<dbReference type="RefSeq" id="WP_394845545.1">
    <property type="nucleotide sequence ID" value="NZ_CP089982.1"/>
</dbReference>
<feature type="domain" description="DhaL" evidence="3">
    <location>
        <begin position="5"/>
        <end position="204"/>
    </location>
</feature>
<dbReference type="Proteomes" id="UP001379533">
    <property type="component" value="Chromosome"/>
</dbReference>
<dbReference type="InterPro" id="IPR050861">
    <property type="entry name" value="Dihydroxyacetone_Kinase"/>
</dbReference>
<dbReference type="Pfam" id="PF02734">
    <property type="entry name" value="Dak2"/>
    <property type="match status" value="1"/>
</dbReference>
<dbReference type="PROSITE" id="PS51480">
    <property type="entry name" value="DHAL"/>
    <property type="match status" value="1"/>
</dbReference>
<evidence type="ECO:0000313" key="5">
    <source>
        <dbReference type="Proteomes" id="UP001379533"/>
    </source>
</evidence>
<sequence>MMNTAWAMAWMQALAASIEEQTDYLTQLDSAIGDADHGANMRRGFAAVLTALNGFSAETPGDLLIKVGGTLISSVGGASGPLYGSAFRAIGKALRQPSPSDEQLRTALADGLAAIQKLGAAVPGDKTMVDAYAPALAAFEEALKQGGTAAAATERAADAAEEGARATASLQARKGRASYLGPRSVGHQDPGATSTALMFRALAKATAAS</sequence>
<keyword evidence="2 4" id="KW-0418">Kinase</keyword>
<dbReference type="NCBIfam" id="TIGR02365">
    <property type="entry name" value="dha_L_ycgS"/>
    <property type="match status" value="1"/>
</dbReference>
<dbReference type="Gene3D" id="1.25.40.340">
    <property type="match status" value="1"/>
</dbReference>
<dbReference type="InterPro" id="IPR036117">
    <property type="entry name" value="DhaL_dom_sf"/>
</dbReference>
<dbReference type="EMBL" id="CP089982">
    <property type="protein sequence ID" value="WXA94937.1"/>
    <property type="molecule type" value="Genomic_DNA"/>
</dbReference>
<evidence type="ECO:0000313" key="4">
    <source>
        <dbReference type="EMBL" id="WXA94937.1"/>
    </source>
</evidence>
<gene>
    <name evidence="4" type="primary">dhaL</name>
    <name evidence="4" type="ORF">LZC95_52010</name>
</gene>
<evidence type="ECO:0000259" key="3">
    <source>
        <dbReference type="PROSITE" id="PS51480"/>
    </source>
</evidence>
<dbReference type="SMART" id="SM01120">
    <property type="entry name" value="Dak2"/>
    <property type="match status" value="1"/>
</dbReference>
<dbReference type="PANTHER" id="PTHR28629:SF4">
    <property type="entry name" value="TRIOKINASE_FMN CYCLASE"/>
    <property type="match status" value="1"/>
</dbReference>
<dbReference type="InterPro" id="IPR012737">
    <property type="entry name" value="DhaK_L_YcgS"/>
</dbReference>
<name>A0ABZ2K8C4_9BACT</name>
<dbReference type="GO" id="GO:0016301">
    <property type="term" value="F:kinase activity"/>
    <property type="evidence" value="ECO:0007669"/>
    <property type="project" value="UniProtKB-KW"/>
</dbReference>
<organism evidence="4 5">
    <name type="scientific">Pendulispora brunnea</name>
    <dbReference type="NCBI Taxonomy" id="2905690"/>
    <lineage>
        <taxon>Bacteria</taxon>
        <taxon>Pseudomonadati</taxon>
        <taxon>Myxococcota</taxon>
        <taxon>Myxococcia</taxon>
        <taxon>Myxococcales</taxon>
        <taxon>Sorangiineae</taxon>
        <taxon>Pendulisporaceae</taxon>
        <taxon>Pendulispora</taxon>
    </lineage>
</organism>
<keyword evidence="5" id="KW-1185">Reference proteome</keyword>
<protein>
    <submittedName>
        <fullName evidence="4">Dihydroxyacetone kinase subunit L</fullName>
    </submittedName>
</protein>
<proteinExistence type="predicted"/>
<dbReference type="PANTHER" id="PTHR28629">
    <property type="entry name" value="TRIOKINASE/FMN CYCLASE"/>
    <property type="match status" value="1"/>
</dbReference>
<keyword evidence="1" id="KW-0808">Transferase</keyword>
<dbReference type="InterPro" id="IPR004007">
    <property type="entry name" value="DhaL_dom"/>
</dbReference>
<evidence type="ECO:0000256" key="2">
    <source>
        <dbReference type="ARBA" id="ARBA00022777"/>
    </source>
</evidence>
<evidence type="ECO:0000256" key="1">
    <source>
        <dbReference type="ARBA" id="ARBA00022679"/>
    </source>
</evidence>
<accession>A0ABZ2K8C4</accession>
<dbReference type="SUPFAM" id="SSF101473">
    <property type="entry name" value="DhaL-like"/>
    <property type="match status" value="1"/>
</dbReference>
<reference evidence="4 5" key="1">
    <citation type="submission" date="2021-12" db="EMBL/GenBank/DDBJ databases">
        <title>Discovery of the Pendulisporaceae a myxobacterial family with distinct sporulation behavior and unique specialized metabolism.</title>
        <authorList>
            <person name="Garcia R."/>
            <person name="Popoff A."/>
            <person name="Bader C.D."/>
            <person name="Loehr J."/>
            <person name="Walesch S."/>
            <person name="Walt C."/>
            <person name="Boldt J."/>
            <person name="Bunk B."/>
            <person name="Haeckl F.J.F.P.J."/>
            <person name="Gunesch A.P."/>
            <person name="Birkelbach J."/>
            <person name="Nuebel U."/>
            <person name="Pietschmann T."/>
            <person name="Bach T."/>
            <person name="Mueller R."/>
        </authorList>
    </citation>
    <scope>NUCLEOTIDE SEQUENCE [LARGE SCALE GENOMIC DNA]</scope>
    <source>
        <strain evidence="4 5">MSr12523</strain>
    </source>
</reference>